<dbReference type="EMBL" id="JAIRAU010000048">
    <property type="protein sequence ID" value="MBZ5714507.1"/>
    <property type="molecule type" value="Genomic_DNA"/>
</dbReference>
<name>A0ABS7U1V6_9BACT</name>
<proteinExistence type="predicted"/>
<dbReference type="PIRSF" id="PIRSF029347">
    <property type="entry name" value="RecF"/>
    <property type="match status" value="1"/>
</dbReference>
<feature type="domain" description="ATPase AAA-type core" evidence="1">
    <location>
        <begin position="24"/>
        <end position="323"/>
    </location>
</feature>
<dbReference type="Pfam" id="PF13304">
    <property type="entry name" value="AAA_21"/>
    <property type="match status" value="1"/>
</dbReference>
<dbReference type="InterPro" id="IPR003959">
    <property type="entry name" value="ATPase_AAA_core"/>
</dbReference>
<evidence type="ECO:0000313" key="3">
    <source>
        <dbReference type="Proteomes" id="UP001139031"/>
    </source>
</evidence>
<sequence length="364" mass="40799">MLKRLYIDNYRCFVNFELRLGRRTLLLGDNGSGKSSLFDALGALQSLLVAEDEVREAFPPDTLALFAGSSQQRFILEVEGQGGTFTYELQVEHDPDDEDVRIAGESLVFEGRTLYRYQDAEVQLFTDEGKPGSSFSFNPRRSFLAALEPKKVNRLATWFKDFLQGILILRIDPKGIDPSTRRDSPFLDHDAANFASWYRFISDEEPAAVEAALAQLRTILPGFRHLKKPTFGRAKLLQAEFVFPGGDPYTIDFDHLSDGQRALIILYVVLHAAHGDASVLCFDEPDNFVALPEIQPWLVTFCDALDEHRSQGLIISHSREIIDFIGHEDAVRLVRPDGGHVRAESVPKPVGITLGETLARGIHE</sequence>
<comment type="caution">
    <text evidence="2">The sequence shown here is derived from an EMBL/GenBank/DDBJ whole genome shotgun (WGS) entry which is preliminary data.</text>
</comment>
<dbReference type="GO" id="GO:0005524">
    <property type="term" value="F:ATP binding"/>
    <property type="evidence" value="ECO:0007669"/>
    <property type="project" value="UniProtKB-KW"/>
</dbReference>
<dbReference type="PANTHER" id="PTHR32182:SF25">
    <property type="entry name" value="SLR1056 PROTEIN"/>
    <property type="match status" value="1"/>
</dbReference>
<dbReference type="InterPro" id="IPR014555">
    <property type="entry name" value="RecF-like"/>
</dbReference>
<dbReference type="InterPro" id="IPR027417">
    <property type="entry name" value="P-loop_NTPase"/>
</dbReference>
<dbReference type="Proteomes" id="UP001139031">
    <property type="component" value="Unassembled WGS sequence"/>
</dbReference>
<accession>A0ABS7U1V6</accession>
<dbReference type="PANTHER" id="PTHR32182">
    <property type="entry name" value="DNA REPLICATION AND REPAIR PROTEIN RECF"/>
    <property type="match status" value="1"/>
</dbReference>
<dbReference type="Gene3D" id="3.40.50.300">
    <property type="entry name" value="P-loop containing nucleotide triphosphate hydrolases"/>
    <property type="match status" value="2"/>
</dbReference>
<protein>
    <submittedName>
        <fullName evidence="2">ATP-binding protein</fullName>
    </submittedName>
</protein>
<reference evidence="2" key="1">
    <citation type="submission" date="2021-08" db="EMBL/GenBank/DDBJ databases">
        <authorList>
            <person name="Stevens D.C."/>
        </authorList>
    </citation>
    <scope>NUCLEOTIDE SEQUENCE</scope>
    <source>
        <strain evidence="2">DSM 53165</strain>
    </source>
</reference>
<keyword evidence="2" id="KW-0547">Nucleotide-binding</keyword>
<gene>
    <name evidence="2" type="ORF">K7C98_35185</name>
</gene>
<keyword evidence="3" id="KW-1185">Reference proteome</keyword>
<dbReference type="RefSeq" id="WP_224196241.1">
    <property type="nucleotide sequence ID" value="NZ_JAIRAU010000048.1"/>
</dbReference>
<dbReference type="SUPFAM" id="SSF52540">
    <property type="entry name" value="P-loop containing nucleoside triphosphate hydrolases"/>
    <property type="match status" value="1"/>
</dbReference>
<evidence type="ECO:0000313" key="2">
    <source>
        <dbReference type="EMBL" id="MBZ5714507.1"/>
    </source>
</evidence>
<organism evidence="2 3">
    <name type="scientific">Nannocystis pusilla</name>
    <dbReference type="NCBI Taxonomy" id="889268"/>
    <lineage>
        <taxon>Bacteria</taxon>
        <taxon>Pseudomonadati</taxon>
        <taxon>Myxococcota</taxon>
        <taxon>Polyangia</taxon>
        <taxon>Nannocystales</taxon>
        <taxon>Nannocystaceae</taxon>
        <taxon>Nannocystis</taxon>
    </lineage>
</organism>
<evidence type="ECO:0000259" key="1">
    <source>
        <dbReference type="Pfam" id="PF13304"/>
    </source>
</evidence>
<keyword evidence="2" id="KW-0067">ATP-binding</keyword>